<organism evidence="2 3">
    <name type="scientific">Sulfurovum xiamenensis</name>
    <dbReference type="NCBI Taxonomy" id="3019066"/>
    <lineage>
        <taxon>Bacteria</taxon>
        <taxon>Pseudomonadati</taxon>
        <taxon>Campylobacterota</taxon>
        <taxon>Epsilonproteobacteria</taxon>
        <taxon>Campylobacterales</taxon>
        <taxon>Sulfurovaceae</taxon>
        <taxon>Sulfurovum</taxon>
    </lineage>
</organism>
<name>A0ABT7QUK4_9BACT</name>
<reference evidence="2" key="1">
    <citation type="submission" date="2023-01" db="EMBL/GenBank/DDBJ databases">
        <title>Sulfurovum sp. XTW-4 genome assembly.</title>
        <authorList>
            <person name="Wang J."/>
        </authorList>
    </citation>
    <scope>NUCLEOTIDE SEQUENCE</scope>
    <source>
        <strain evidence="2">XTW-4</strain>
    </source>
</reference>
<evidence type="ECO:0000313" key="3">
    <source>
        <dbReference type="Proteomes" id="UP001169066"/>
    </source>
</evidence>
<dbReference type="EMBL" id="JAQIBC010000015">
    <property type="protein sequence ID" value="MDM5264765.1"/>
    <property type="molecule type" value="Genomic_DNA"/>
</dbReference>
<keyword evidence="1" id="KW-0812">Transmembrane</keyword>
<feature type="transmembrane region" description="Helical" evidence="1">
    <location>
        <begin position="59"/>
        <end position="80"/>
    </location>
</feature>
<evidence type="ECO:0000256" key="1">
    <source>
        <dbReference type="SAM" id="Phobius"/>
    </source>
</evidence>
<dbReference type="Proteomes" id="UP001169066">
    <property type="component" value="Unassembled WGS sequence"/>
</dbReference>
<proteinExistence type="predicted"/>
<comment type="caution">
    <text evidence="2">The sequence shown here is derived from an EMBL/GenBank/DDBJ whole genome shotgun (WGS) entry which is preliminary data.</text>
</comment>
<keyword evidence="3" id="KW-1185">Reference proteome</keyword>
<gene>
    <name evidence="2" type="ORF">PF327_11220</name>
</gene>
<feature type="transmembrane region" description="Helical" evidence="1">
    <location>
        <begin position="7"/>
        <end position="25"/>
    </location>
</feature>
<accession>A0ABT7QUK4</accession>
<dbReference type="RefSeq" id="WP_289402646.1">
    <property type="nucleotide sequence ID" value="NZ_JAQIBC010000015.1"/>
</dbReference>
<keyword evidence="1" id="KW-1133">Transmembrane helix</keyword>
<sequence>MKYFLKFILIYITIGILGFILVGFISQDLLPIYFMVWVFSPLFYLYFKKANQSKHKHTLNKIGIIFASIIIGFVMLSYGVGKLGNVLNESRKNQAIIDESNRKIYEIKQKEEKERLATIAIEREKIKPLMNELKDKVVKEKKVIAATWSRNLTDQRKDVLYVAVPGDGTSRNGFAEYLCLIANEVGLSSKGIEIIITDAIKSINGGDFTPIGMATCK</sequence>
<protein>
    <submittedName>
        <fullName evidence="2">Uncharacterized protein</fullName>
    </submittedName>
</protein>
<keyword evidence="1" id="KW-0472">Membrane</keyword>
<feature type="transmembrane region" description="Helical" evidence="1">
    <location>
        <begin position="31"/>
        <end position="47"/>
    </location>
</feature>
<evidence type="ECO:0000313" key="2">
    <source>
        <dbReference type="EMBL" id="MDM5264765.1"/>
    </source>
</evidence>